<accession>A0A7Y9I2Q2</accession>
<dbReference type="InterPro" id="IPR018060">
    <property type="entry name" value="HTH_AraC"/>
</dbReference>
<reference evidence="6 7" key="1">
    <citation type="submission" date="2020-07" db="EMBL/GenBank/DDBJ databases">
        <title>Sequencing the genomes of 1000 actinobacteria strains.</title>
        <authorList>
            <person name="Klenk H.-P."/>
        </authorList>
    </citation>
    <scope>NUCLEOTIDE SEQUENCE [LARGE SCALE GENOMIC DNA]</scope>
    <source>
        <strain evidence="6 7">DSM 22083</strain>
    </source>
</reference>
<proteinExistence type="predicted"/>
<dbReference type="PANTHER" id="PTHR46796">
    <property type="entry name" value="HTH-TYPE TRANSCRIPTIONAL ACTIVATOR RHAS-RELATED"/>
    <property type="match status" value="1"/>
</dbReference>
<evidence type="ECO:0000256" key="2">
    <source>
        <dbReference type="ARBA" id="ARBA00023125"/>
    </source>
</evidence>
<dbReference type="GO" id="GO:0003700">
    <property type="term" value="F:DNA-binding transcription factor activity"/>
    <property type="evidence" value="ECO:0007669"/>
    <property type="project" value="InterPro"/>
</dbReference>
<evidence type="ECO:0000256" key="1">
    <source>
        <dbReference type="ARBA" id="ARBA00023015"/>
    </source>
</evidence>
<name>A0A7Y9I2Q2_9ACTN</name>
<protein>
    <submittedName>
        <fullName evidence="6">AraC-like DNA-binding protein</fullName>
    </submittedName>
</protein>
<evidence type="ECO:0000256" key="4">
    <source>
        <dbReference type="SAM" id="MobiDB-lite"/>
    </source>
</evidence>
<sequence>MGSNRSISRGIVETRPSRSPQRGPSGARERGGQESHPRNAVDEPESVAASNQHESCSLRGFAPILARNRIIVQPVGPLAYDCVQVIVVRDGSAILFSEFKQKLVKFGDVILLGANTLLGGEPEGRATVTTVYLDTDYLIDQIFWQHVGILRDRLDAQCFAETMYAEPAQVLHIGEDRAGMLMPRLDELVALSIDGRFAENFNRMQALWFSIAHVVTPFVKTSPIRTSPTQRATAIPSLPRVRRFAPLRTEARKVAELLRTDPARRWSVSDLADEVHLSKSQVNRIFVEAYGKSPIAYLTMQRAERMAHLLRTTSRSVAAIAQEVGWSDPDFAARQFRRGVGLTPSDYRTMHRVTSTQVAG</sequence>
<feature type="domain" description="HTH araC/xylS-type" evidence="5">
    <location>
        <begin position="252"/>
        <end position="350"/>
    </location>
</feature>
<gene>
    <name evidence="6" type="ORF">BKA15_000294</name>
</gene>
<dbReference type="SMART" id="SM00342">
    <property type="entry name" value="HTH_ARAC"/>
    <property type="match status" value="1"/>
</dbReference>
<dbReference type="EMBL" id="JACCBU010000001">
    <property type="protein sequence ID" value="NYE68965.1"/>
    <property type="molecule type" value="Genomic_DNA"/>
</dbReference>
<keyword evidence="7" id="KW-1185">Reference proteome</keyword>
<dbReference type="InterPro" id="IPR050204">
    <property type="entry name" value="AraC_XylS_family_regulators"/>
</dbReference>
<evidence type="ECO:0000256" key="3">
    <source>
        <dbReference type="ARBA" id="ARBA00023163"/>
    </source>
</evidence>
<keyword evidence="2 6" id="KW-0238">DNA-binding</keyword>
<dbReference type="Proteomes" id="UP000569914">
    <property type="component" value="Unassembled WGS sequence"/>
</dbReference>
<feature type="compositionally biased region" description="Basic and acidic residues" evidence="4">
    <location>
        <begin position="27"/>
        <end position="41"/>
    </location>
</feature>
<comment type="caution">
    <text evidence="6">The sequence shown here is derived from an EMBL/GenBank/DDBJ whole genome shotgun (WGS) entry which is preliminary data.</text>
</comment>
<dbReference type="GO" id="GO:0043565">
    <property type="term" value="F:sequence-specific DNA binding"/>
    <property type="evidence" value="ECO:0007669"/>
    <property type="project" value="InterPro"/>
</dbReference>
<keyword evidence="1" id="KW-0805">Transcription regulation</keyword>
<evidence type="ECO:0000259" key="5">
    <source>
        <dbReference type="PROSITE" id="PS01124"/>
    </source>
</evidence>
<organism evidence="6 7">
    <name type="scientific">Microlunatus parietis</name>
    <dbReference type="NCBI Taxonomy" id="682979"/>
    <lineage>
        <taxon>Bacteria</taxon>
        <taxon>Bacillati</taxon>
        <taxon>Actinomycetota</taxon>
        <taxon>Actinomycetes</taxon>
        <taxon>Propionibacteriales</taxon>
        <taxon>Propionibacteriaceae</taxon>
        <taxon>Microlunatus</taxon>
    </lineage>
</organism>
<dbReference type="PROSITE" id="PS01124">
    <property type="entry name" value="HTH_ARAC_FAMILY_2"/>
    <property type="match status" value="1"/>
</dbReference>
<dbReference type="Gene3D" id="1.10.10.60">
    <property type="entry name" value="Homeodomain-like"/>
    <property type="match status" value="2"/>
</dbReference>
<evidence type="ECO:0000313" key="7">
    <source>
        <dbReference type="Proteomes" id="UP000569914"/>
    </source>
</evidence>
<evidence type="ECO:0000313" key="6">
    <source>
        <dbReference type="EMBL" id="NYE68965.1"/>
    </source>
</evidence>
<dbReference type="AlphaFoldDB" id="A0A7Y9I2Q2"/>
<dbReference type="SUPFAM" id="SSF46689">
    <property type="entry name" value="Homeodomain-like"/>
    <property type="match status" value="2"/>
</dbReference>
<dbReference type="Pfam" id="PF12833">
    <property type="entry name" value="HTH_18"/>
    <property type="match status" value="1"/>
</dbReference>
<dbReference type="InterPro" id="IPR009057">
    <property type="entry name" value="Homeodomain-like_sf"/>
</dbReference>
<keyword evidence="3" id="KW-0804">Transcription</keyword>
<dbReference type="PANTHER" id="PTHR46796:SF13">
    <property type="entry name" value="HTH-TYPE TRANSCRIPTIONAL ACTIVATOR RHAS"/>
    <property type="match status" value="1"/>
</dbReference>
<feature type="region of interest" description="Disordered" evidence="4">
    <location>
        <begin position="1"/>
        <end position="49"/>
    </location>
</feature>